<feature type="domain" description="Major facilitator superfamily (MFS) profile" evidence="7">
    <location>
        <begin position="48"/>
        <end position="516"/>
    </location>
</feature>
<dbReference type="FunFam" id="1.20.1720.10:FF:000012">
    <property type="entry name" value="MFS toxin efflux pump (AflT)"/>
    <property type="match status" value="1"/>
</dbReference>
<feature type="transmembrane region" description="Helical" evidence="6">
    <location>
        <begin position="243"/>
        <end position="262"/>
    </location>
</feature>
<protein>
    <recommendedName>
        <fullName evidence="7">Major facilitator superfamily (MFS) profile domain-containing protein</fullName>
    </recommendedName>
</protein>
<keyword evidence="9" id="KW-1185">Reference proteome</keyword>
<dbReference type="Proteomes" id="UP001227192">
    <property type="component" value="Unassembled WGS sequence"/>
</dbReference>
<dbReference type="InterPro" id="IPR020846">
    <property type="entry name" value="MFS_dom"/>
</dbReference>
<dbReference type="PRINTS" id="PR01036">
    <property type="entry name" value="TCRTETB"/>
</dbReference>
<comment type="caution">
    <text evidence="8">The sequence shown here is derived from an EMBL/GenBank/DDBJ whole genome shotgun (WGS) entry which is preliminary data.</text>
</comment>
<feature type="transmembrane region" description="Helical" evidence="6">
    <location>
        <begin position="201"/>
        <end position="223"/>
    </location>
</feature>
<feature type="transmembrane region" description="Helical" evidence="6">
    <location>
        <begin position="356"/>
        <end position="380"/>
    </location>
</feature>
<dbReference type="PROSITE" id="PS50850">
    <property type="entry name" value="MFS"/>
    <property type="match status" value="1"/>
</dbReference>
<accession>A0AAI9XBH3</accession>
<evidence type="ECO:0000259" key="7">
    <source>
        <dbReference type="PROSITE" id="PS50850"/>
    </source>
</evidence>
<keyword evidence="2 6" id="KW-0812">Transmembrane</keyword>
<dbReference type="FunFam" id="1.20.1250.20:FF:000196">
    <property type="entry name" value="MFS toxin efflux pump (AflT)"/>
    <property type="match status" value="1"/>
</dbReference>
<feature type="transmembrane region" description="Helical" evidence="6">
    <location>
        <begin position="113"/>
        <end position="131"/>
    </location>
</feature>
<feature type="transmembrane region" description="Helical" evidence="6">
    <location>
        <begin position="169"/>
        <end position="189"/>
    </location>
</feature>
<feature type="transmembrane region" description="Helical" evidence="6">
    <location>
        <begin position="417"/>
        <end position="436"/>
    </location>
</feature>
<reference evidence="8" key="1">
    <citation type="submission" date="2015-06" db="EMBL/GenBank/DDBJ databases">
        <authorList>
            <person name="Nguyen H."/>
        </authorList>
    </citation>
    <scope>NUCLEOTIDE SEQUENCE</scope>
    <source>
        <strain evidence="8">DAOM 180753</strain>
    </source>
</reference>
<dbReference type="EMBL" id="LACB01000054">
    <property type="protein sequence ID" value="KAJ9490529.1"/>
    <property type="molecule type" value="Genomic_DNA"/>
</dbReference>
<reference evidence="8" key="2">
    <citation type="journal article" date="2016" name="Fungal Biol.">
        <title>Ochratoxin A production by Penicillium thymicola.</title>
        <authorList>
            <person name="Nguyen H.D.T."/>
            <person name="McMullin D.R."/>
            <person name="Ponomareva E."/>
            <person name="Riley R."/>
            <person name="Pomraning K.R."/>
            <person name="Baker S.E."/>
            <person name="Seifert K.A."/>
        </authorList>
    </citation>
    <scope>NUCLEOTIDE SEQUENCE</scope>
    <source>
        <strain evidence="8">DAOM 180753</strain>
    </source>
</reference>
<dbReference type="PANTHER" id="PTHR23501:SF198">
    <property type="entry name" value="AZOLE RESISTANCE PROTEIN 1-RELATED"/>
    <property type="match status" value="1"/>
</dbReference>
<evidence type="ECO:0000256" key="6">
    <source>
        <dbReference type="SAM" id="Phobius"/>
    </source>
</evidence>
<evidence type="ECO:0000256" key="3">
    <source>
        <dbReference type="ARBA" id="ARBA00022989"/>
    </source>
</evidence>
<sequence length="609" mass="65276">MSEVFTAQDLESGREKTAQKLSYEEASVEDPDSNKEPEYPPPSQVIIIILAIYLAAFLVALDQTIIAVAIPKITDQFKSIPDIAWYGSAYFLTSTALQPSYGRIYKILRVKWSFLAAVSIFEIGSLICGTAPSSTVLIVGRAIAGIGVAGIFSGALVIISMTVPLAKRPIVFGVYGMVWGIASIVGPLLGGAFTDGLSWRWCFYINLPVGGVSIAVIILILHLPSNTKVSGPPISQLIKELDLVGASLLIPAIVCLILALQWGGNSYTWGSPQVIGLFVGFGLSTILFAASQIYVSKQDEKSPAGQNPGRATLPPSILKQRTIWSAGLFAFFFSGGFFLLVYYVPIYFQSVKGSSAMAAGLQVLPFMLATVVSSIMVGALVTTVGYYTPVLISSTTIAVIGTGLITLYNVDISTGKWIGYQIVVGAGIGAGLQIPMTAVQTVLKPEDIPVGTAAITFFQTLGGAIFIAVGQSVFQNGLIEGIRAYARGVDPSAIISAGATEMRNVLITLDQLEWLDDVIRAYMNGLRDTYRRVWMIIQQSLLHEVVAMSRPLNSPQSPYIAQPNPTHQMGWVLGPTLGPIGWSWAQNESPQSPFGPVMGPKQYKHANLL</sequence>
<dbReference type="GO" id="GO:0022857">
    <property type="term" value="F:transmembrane transporter activity"/>
    <property type="evidence" value="ECO:0007669"/>
    <property type="project" value="InterPro"/>
</dbReference>
<evidence type="ECO:0000313" key="9">
    <source>
        <dbReference type="Proteomes" id="UP001227192"/>
    </source>
</evidence>
<evidence type="ECO:0000256" key="4">
    <source>
        <dbReference type="ARBA" id="ARBA00023136"/>
    </source>
</evidence>
<feature type="transmembrane region" description="Helical" evidence="6">
    <location>
        <begin position="448"/>
        <end position="469"/>
    </location>
</feature>
<dbReference type="Gene3D" id="1.20.1250.20">
    <property type="entry name" value="MFS general substrate transporter like domains"/>
    <property type="match status" value="1"/>
</dbReference>
<feature type="transmembrane region" description="Helical" evidence="6">
    <location>
        <begin position="323"/>
        <end position="344"/>
    </location>
</feature>
<dbReference type="SUPFAM" id="SSF103473">
    <property type="entry name" value="MFS general substrate transporter"/>
    <property type="match status" value="1"/>
</dbReference>
<dbReference type="InterPro" id="IPR011701">
    <property type="entry name" value="MFS"/>
</dbReference>
<dbReference type="GO" id="GO:0005886">
    <property type="term" value="C:plasma membrane"/>
    <property type="evidence" value="ECO:0007669"/>
    <property type="project" value="TreeGrafter"/>
</dbReference>
<gene>
    <name evidence="8" type="ORF">VN97_g2711</name>
</gene>
<evidence type="ECO:0000256" key="5">
    <source>
        <dbReference type="SAM" id="MobiDB-lite"/>
    </source>
</evidence>
<name>A0AAI9XBH3_PENTH</name>
<dbReference type="Gene3D" id="1.20.1720.10">
    <property type="entry name" value="Multidrug resistance protein D"/>
    <property type="match status" value="1"/>
</dbReference>
<dbReference type="InterPro" id="IPR036259">
    <property type="entry name" value="MFS_trans_sf"/>
</dbReference>
<dbReference type="PANTHER" id="PTHR23501">
    <property type="entry name" value="MAJOR FACILITATOR SUPERFAMILY"/>
    <property type="match status" value="1"/>
</dbReference>
<dbReference type="CDD" id="cd17502">
    <property type="entry name" value="MFS_Azr1_MDR_like"/>
    <property type="match status" value="1"/>
</dbReference>
<dbReference type="AlphaFoldDB" id="A0AAI9XBH3"/>
<evidence type="ECO:0000256" key="1">
    <source>
        <dbReference type="ARBA" id="ARBA00004141"/>
    </source>
</evidence>
<feature type="transmembrane region" description="Helical" evidence="6">
    <location>
        <begin position="143"/>
        <end position="163"/>
    </location>
</feature>
<organism evidence="8 9">
    <name type="scientific">Penicillium thymicola</name>
    <dbReference type="NCBI Taxonomy" id="293382"/>
    <lineage>
        <taxon>Eukaryota</taxon>
        <taxon>Fungi</taxon>
        <taxon>Dikarya</taxon>
        <taxon>Ascomycota</taxon>
        <taxon>Pezizomycotina</taxon>
        <taxon>Eurotiomycetes</taxon>
        <taxon>Eurotiomycetidae</taxon>
        <taxon>Eurotiales</taxon>
        <taxon>Aspergillaceae</taxon>
        <taxon>Penicillium</taxon>
    </lineage>
</organism>
<comment type="subcellular location">
    <subcellularLocation>
        <location evidence="1">Membrane</location>
        <topology evidence="1">Multi-pass membrane protein</topology>
    </subcellularLocation>
</comment>
<feature type="region of interest" description="Disordered" evidence="5">
    <location>
        <begin position="1"/>
        <end position="39"/>
    </location>
</feature>
<keyword evidence="4 6" id="KW-0472">Membrane</keyword>
<keyword evidence="3 6" id="KW-1133">Transmembrane helix</keyword>
<feature type="transmembrane region" description="Helical" evidence="6">
    <location>
        <begin position="274"/>
        <end position="295"/>
    </location>
</feature>
<dbReference type="Pfam" id="PF07690">
    <property type="entry name" value="MFS_1"/>
    <property type="match status" value="1"/>
</dbReference>
<feature type="transmembrane region" description="Helical" evidence="6">
    <location>
        <begin position="45"/>
        <end position="71"/>
    </location>
</feature>
<evidence type="ECO:0000256" key="2">
    <source>
        <dbReference type="ARBA" id="ARBA00022692"/>
    </source>
</evidence>
<evidence type="ECO:0000313" key="8">
    <source>
        <dbReference type="EMBL" id="KAJ9490529.1"/>
    </source>
</evidence>
<feature type="transmembrane region" description="Helical" evidence="6">
    <location>
        <begin position="386"/>
        <end position="410"/>
    </location>
</feature>
<proteinExistence type="predicted"/>